<feature type="domain" description="Reverse transcriptase" evidence="1">
    <location>
        <begin position="185"/>
        <end position="370"/>
    </location>
</feature>
<dbReference type="GO" id="GO:0071897">
    <property type="term" value="P:DNA biosynthetic process"/>
    <property type="evidence" value="ECO:0007669"/>
    <property type="project" value="UniProtKB-ARBA"/>
</dbReference>
<dbReference type="PANTHER" id="PTHR24559">
    <property type="entry name" value="TRANSPOSON TY3-I GAG-POL POLYPROTEIN"/>
    <property type="match status" value="1"/>
</dbReference>
<keyword evidence="3" id="KW-1185">Reference proteome</keyword>
<dbReference type="InterPro" id="IPR000477">
    <property type="entry name" value="RT_dom"/>
</dbReference>
<dbReference type="EMBL" id="LRGB01002862">
    <property type="protein sequence ID" value="KZS05780.1"/>
    <property type="molecule type" value="Genomic_DNA"/>
</dbReference>
<dbReference type="AlphaFoldDB" id="A0A164NAB2"/>
<sequence>MICSQLDFDLYDVGEKKLHTLGIVTLPVGYGESILQQEFIITNGISVDCILGWDAIQKHAFKLDGETKSICLAKDGQGSSSVFGVLEMAGTTVKKMTLSRQTSLVIVGQLKGSFPYVSPNTAFLFTPVENLSTGVYIEEFIGKVSGDGMYNIVVENHSLNQVKIPRNTKLGVIEIIHYFIGKTALDQREAKHNEITEPMVISEVDTEFQAPLSKLLNDFYDLYKKLNGIRKKDSFSMPRIDDTLDKLYGIKFFTTLDLASGYWQIQVHDPNIEKTAFVVENNLYEFKRMAFGLCNAPATFQRLMNYVLKDILGSKALVYLDDVIIFLDTFENHLLDIREIFTLLKEANLKLKLNKCQFIKRSVNYLGHVISTHGIKPDPGEIDKIVNYKTPTSVDEVRSFLGLAGY</sequence>
<dbReference type="Proteomes" id="UP000076858">
    <property type="component" value="Unassembled WGS sequence"/>
</dbReference>
<dbReference type="Gene3D" id="3.10.10.10">
    <property type="entry name" value="HIV Type 1 Reverse Transcriptase, subunit A, domain 1"/>
    <property type="match status" value="1"/>
</dbReference>
<dbReference type="PROSITE" id="PS50878">
    <property type="entry name" value="RT_POL"/>
    <property type="match status" value="1"/>
</dbReference>
<dbReference type="OrthoDB" id="8054888at2759"/>
<proteinExistence type="predicted"/>
<evidence type="ECO:0000313" key="3">
    <source>
        <dbReference type="Proteomes" id="UP000076858"/>
    </source>
</evidence>
<protein>
    <recommendedName>
        <fullName evidence="1">Reverse transcriptase domain-containing protein</fullName>
    </recommendedName>
</protein>
<dbReference type="InterPro" id="IPR053134">
    <property type="entry name" value="RNA-dir_DNA_polymerase"/>
</dbReference>
<comment type="caution">
    <text evidence="2">The sequence shown here is derived from an EMBL/GenBank/DDBJ whole genome shotgun (WGS) entry which is preliminary data.</text>
</comment>
<evidence type="ECO:0000313" key="2">
    <source>
        <dbReference type="EMBL" id="KZS05780.1"/>
    </source>
</evidence>
<dbReference type="InterPro" id="IPR043128">
    <property type="entry name" value="Rev_trsase/Diguanyl_cyclase"/>
</dbReference>
<dbReference type="Gene3D" id="3.30.70.270">
    <property type="match status" value="1"/>
</dbReference>
<dbReference type="InterPro" id="IPR043502">
    <property type="entry name" value="DNA/RNA_pol_sf"/>
</dbReference>
<accession>A0A164NAB2</accession>
<dbReference type="SUPFAM" id="SSF56672">
    <property type="entry name" value="DNA/RNA polymerases"/>
    <property type="match status" value="1"/>
</dbReference>
<dbReference type="CDD" id="cd01647">
    <property type="entry name" value="RT_LTR"/>
    <property type="match status" value="1"/>
</dbReference>
<organism evidence="2 3">
    <name type="scientific">Daphnia magna</name>
    <dbReference type="NCBI Taxonomy" id="35525"/>
    <lineage>
        <taxon>Eukaryota</taxon>
        <taxon>Metazoa</taxon>
        <taxon>Ecdysozoa</taxon>
        <taxon>Arthropoda</taxon>
        <taxon>Crustacea</taxon>
        <taxon>Branchiopoda</taxon>
        <taxon>Diplostraca</taxon>
        <taxon>Cladocera</taxon>
        <taxon>Anomopoda</taxon>
        <taxon>Daphniidae</taxon>
        <taxon>Daphnia</taxon>
    </lineage>
</organism>
<dbReference type="PANTHER" id="PTHR24559:SF444">
    <property type="entry name" value="REVERSE TRANSCRIPTASE DOMAIN-CONTAINING PROTEIN"/>
    <property type="match status" value="1"/>
</dbReference>
<reference evidence="2 3" key="1">
    <citation type="submission" date="2016-03" db="EMBL/GenBank/DDBJ databases">
        <title>EvidentialGene: Evidence-directed Construction of Genes on Genomes.</title>
        <authorList>
            <person name="Gilbert D.G."/>
            <person name="Choi J.-H."/>
            <person name="Mockaitis K."/>
            <person name="Colbourne J."/>
            <person name="Pfrender M."/>
        </authorList>
    </citation>
    <scope>NUCLEOTIDE SEQUENCE [LARGE SCALE GENOMIC DNA]</scope>
    <source>
        <strain evidence="2 3">Xinb3</strain>
        <tissue evidence="2">Complete organism</tissue>
    </source>
</reference>
<dbReference type="Pfam" id="PF00078">
    <property type="entry name" value="RVT_1"/>
    <property type="match status" value="1"/>
</dbReference>
<gene>
    <name evidence="2" type="ORF">APZ42_030939</name>
</gene>
<name>A0A164NAB2_9CRUS</name>
<evidence type="ECO:0000259" key="1">
    <source>
        <dbReference type="PROSITE" id="PS50878"/>
    </source>
</evidence>